<keyword evidence="2" id="KW-1185">Reference proteome</keyword>
<proteinExistence type="predicted"/>
<evidence type="ECO:0000313" key="2">
    <source>
        <dbReference type="Proteomes" id="UP000244005"/>
    </source>
</evidence>
<evidence type="ECO:0000313" key="1">
    <source>
        <dbReference type="EMBL" id="PTQ30764.1"/>
    </source>
</evidence>
<dbReference type="AlphaFoldDB" id="A0A2R6WAA5"/>
<gene>
    <name evidence="1" type="ORF">MARPO_0120s0040</name>
</gene>
<dbReference type="EMBL" id="KZ772792">
    <property type="protein sequence ID" value="PTQ30764.1"/>
    <property type="molecule type" value="Genomic_DNA"/>
</dbReference>
<accession>A0A2R6WAA5</accession>
<reference evidence="2" key="1">
    <citation type="journal article" date="2017" name="Cell">
        <title>Insights into land plant evolution garnered from the Marchantia polymorpha genome.</title>
        <authorList>
            <person name="Bowman J.L."/>
            <person name="Kohchi T."/>
            <person name="Yamato K.T."/>
            <person name="Jenkins J."/>
            <person name="Shu S."/>
            <person name="Ishizaki K."/>
            <person name="Yamaoka S."/>
            <person name="Nishihama R."/>
            <person name="Nakamura Y."/>
            <person name="Berger F."/>
            <person name="Adam C."/>
            <person name="Aki S.S."/>
            <person name="Althoff F."/>
            <person name="Araki T."/>
            <person name="Arteaga-Vazquez M.A."/>
            <person name="Balasubrmanian S."/>
            <person name="Barry K."/>
            <person name="Bauer D."/>
            <person name="Boehm C.R."/>
            <person name="Briginshaw L."/>
            <person name="Caballero-Perez J."/>
            <person name="Catarino B."/>
            <person name="Chen F."/>
            <person name="Chiyoda S."/>
            <person name="Chovatia M."/>
            <person name="Davies K.M."/>
            <person name="Delmans M."/>
            <person name="Demura T."/>
            <person name="Dierschke T."/>
            <person name="Dolan L."/>
            <person name="Dorantes-Acosta A.E."/>
            <person name="Eklund D.M."/>
            <person name="Florent S.N."/>
            <person name="Flores-Sandoval E."/>
            <person name="Fujiyama A."/>
            <person name="Fukuzawa H."/>
            <person name="Galik B."/>
            <person name="Grimanelli D."/>
            <person name="Grimwood J."/>
            <person name="Grossniklaus U."/>
            <person name="Hamada T."/>
            <person name="Haseloff J."/>
            <person name="Hetherington A.J."/>
            <person name="Higo A."/>
            <person name="Hirakawa Y."/>
            <person name="Hundley H.N."/>
            <person name="Ikeda Y."/>
            <person name="Inoue K."/>
            <person name="Inoue S.I."/>
            <person name="Ishida S."/>
            <person name="Jia Q."/>
            <person name="Kakita M."/>
            <person name="Kanazawa T."/>
            <person name="Kawai Y."/>
            <person name="Kawashima T."/>
            <person name="Kennedy M."/>
            <person name="Kinose K."/>
            <person name="Kinoshita T."/>
            <person name="Kohara Y."/>
            <person name="Koide E."/>
            <person name="Komatsu K."/>
            <person name="Kopischke S."/>
            <person name="Kubo M."/>
            <person name="Kyozuka J."/>
            <person name="Lagercrantz U."/>
            <person name="Lin S.S."/>
            <person name="Lindquist E."/>
            <person name="Lipzen A.M."/>
            <person name="Lu C.W."/>
            <person name="De Luna E."/>
            <person name="Martienssen R.A."/>
            <person name="Minamino N."/>
            <person name="Mizutani M."/>
            <person name="Mizutani M."/>
            <person name="Mochizuki N."/>
            <person name="Monte I."/>
            <person name="Mosher R."/>
            <person name="Nagasaki H."/>
            <person name="Nakagami H."/>
            <person name="Naramoto S."/>
            <person name="Nishitani K."/>
            <person name="Ohtani M."/>
            <person name="Okamoto T."/>
            <person name="Okumura M."/>
            <person name="Phillips J."/>
            <person name="Pollak B."/>
            <person name="Reinders A."/>
            <person name="Rovekamp M."/>
            <person name="Sano R."/>
            <person name="Sawa S."/>
            <person name="Schmid M.W."/>
            <person name="Shirakawa M."/>
            <person name="Solano R."/>
            <person name="Spunde A."/>
            <person name="Suetsugu N."/>
            <person name="Sugano S."/>
            <person name="Sugiyama A."/>
            <person name="Sun R."/>
            <person name="Suzuki Y."/>
            <person name="Takenaka M."/>
            <person name="Takezawa D."/>
            <person name="Tomogane H."/>
            <person name="Tsuzuki M."/>
            <person name="Ueda T."/>
            <person name="Umeda M."/>
            <person name="Ward J.M."/>
            <person name="Watanabe Y."/>
            <person name="Yazaki K."/>
            <person name="Yokoyama R."/>
            <person name="Yoshitake Y."/>
            <person name="Yotsui I."/>
            <person name="Zachgo S."/>
            <person name="Schmutz J."/>
        </authorList>
    </citation>
    <scope>NUCLEOTIDE SEQUENCE [LARGE SCALE GENOMIC DNA]</scope>
    <source>
        <strain evidence="2">Tak-1</strain>
    </source>
</reference>
<sequence length="113" mass="12773">MQVGKLPTCDSMTACSIRESSPRGSSVSVTPESGRKSLEFHWDPIFLIRVACSVCRSEHIPCTARSFLAPQLCRHGSRHMGLHWNHQSYRTHYFPGLSNIRFEIKATRLIASD</sequence>
<organism evidence="1 2">
    <name type="scientific">Marchantia polymorpha</name>
    <name type="common">Common liverwort</name>
    <name type="synonym">Marchantia aquatica</name>
    <dbReference type="NCBI Taxonomy" id="3197"/>
    <lineage>
        <taxon>Eukaryota</taxon>
        <taxon>Viridiplantae</taxon>
        <taxon>Streptophyta</taxon>
        <taxon>Embryophyta</taxon>
        <taxon>Marchantiophyta</taxon>
        <taxon>Marchantiopsida</taxon>
        <taxon>Marchantiidae</taxon>
        <taxon>Marchantiales</taxon>
        <taxon>Marchantiaceae</taxon>
        <taxon>Marchantia</taxon>
    </lineage>
</organism>
<dbReference type="Proteomes" id="UP000244005">
    <property type="component" value="Unassembled WGS sequence"/>
</dbReference>
<name>A0A2R6WAA5_MARPO</name>
<protein>
    <submittedName>
        <fullName evidence="1">Uncharacterized protein</fullName>
    </submittedName>
</protein>